<reference evidence="11 12" key="1">
    <citation type="submission" date="2019-07" db="EMBL/GenBank/DDBJ databases">
        <title>New species of Amycolatopsis and Streptomyces.</title>
        <authorList>
            <person name="Duangmal K."/>
            <person name="Teo W.F.A."/>
            <person name="Lipun K."/>
        </authorList>
    </citation>
    <scope>NUCLEOTIDE SEQUENCE [LARGE SCALE GENOMIC DNA]</scope>
    <source>
        <strain evidence="11 12">JCM 30562</strain>
    </source>
</reference>
<accession>A0A558AL28</accession>
<sequence>MHSLLVLPTQFTDQVSESSYVEDVFYALATVCLLLVVGAVGLIDAGLVRRKNMLDTWVQKIVCALLAGGALAIVGYAIWEIQYYQALGVPDAIGQALSDWWLFGPDVTTFSQNLDPAVSPQADVFQVFLAFFMAYGAVAGALLHSAGLERVKAAPMYVISAIAGGIVVPVMLYLTWGSASPLTNRGVHDYIGTYSLYIVVGVWALILAWRAGPRLGAFEPHPGTGGPVPHNLGWSAFGVILLMFAAPFAFLGCGFIVPGSGYFGISMTTSGFGIAAINIFMSYVGGGLGGAIIAYRTRNPIMALIGVAAGYIGSGTSLDVGKPWEILLVSFVASFVVWGTYRLLHRFRIDDKKIVPLALGGGIYSALAGGIVGWGDKTGGYFGLTGEYAPQHATINPGWQALGVLVTVVIAGVTGLIVIFALEKTIGLRVSAKDELRGLDEAYWSAPPPPYADGPGSSEPGSGNGTIAERLTTVES</sequence>
<feature type="transmembrane region" description="Helical" evidence="9">
    <location>
        <begin position="155"/>
        <end position="174"/>
    </location>
</feature>
<feature type="transmembrane region" description="Helical" evidence="9">
    <location>
        <begin position="232"/>
        <end position="257"/>
    </location>
</feature>
<keyword evidence="5 9" id="KW-1133">Transmembrane helix</keyword>
<feature type="transmembrane region" description="Helical" evidence="9">
    <location>
        <begin position="194"/>
        <end position="211"/>
    </location>
</feature>
<dbReference type="Gene3D" id="1.10.3430.10">
    <property type="entry name" value="Ammonium transporter AmtB like domains"/>
    <property type="match status" value="1"/>
</dbReference>
<keyword evidence="4 9" id="KW-0812">Transmembrane</keyword>
<dbReference type="SUPFAM" id="SSF111352">
    <property type="entry name" value="Ammonium transporter"/>
    <property type="match status" value="1"/>
</dbReference>
<organism evidence="11 12">
    <name type="scientific">Amycolatopsis acidiphila</name>
    <dbReference type="NCBI Taxonomy" id="715473"/>
    <lineage>
        <taxon>Bacteria</taxon>
        <taxon>Bacillati</taxon>
        <taxon>Actinomycetota</taxon>
        <taxon>Actinomycetes</taxon>
        <taxon>Pseudonocardiales</taxon>
        <taxon>Pseudonocardiaceae</taxon>
        <taxon>Amycolatopsis</taxon>
    </lineage>
</organism>
<evidence type="ECO:0000256" key="9">
    <source>
        <dbReference type="SAM" id="Phobius"/>
    </source>
</evidence>
<comment type="similarity">
    <text evidence="2">Belongs to the ammonia transporter channel (TC 1.A.11.2) family.</text>
</comment>
<name>A0A558AL28_9PSEU</name>
<evidence type="ECO:0000256" key="4">
    <source>
        <dbReference type="ARBA" id="ARBA00022692"/>
    </source>
</evidence>
<feature type="transmembrane region" description="Helical" evidence="9">
    <location>
        <begin position="356"/>
        <end position="375"/>
    </location>
</feature>
<evidence type="ECO:0000259" key="10">
    <source>
        <dbReference type="Pfam" id="PF00909"/>
    </source>
</evidence>
<feature type="domain" description="Ammonium transporter AmtB-like" evidence="10">
    <location>
        <begin position="24"/>
        <end position="442"/>
    </location>
</feature>
<dbReference type="PANTHER" id="PTHR11730:SF6">
    <property type="entry name" value="AMMONIUM TRANSPORTER"/>
    <property type="match status" value="1"/>
</dbReference>
<feature type="transmembrane region" description="Helical" evidence="9">
    <location>
        <begin position="124"/>
        <end position="143"/>
    </location>
</feature>
<evidence type="ECO:0000256" key="1">
    <source>
        <dbReference type="ARBA" id="ARBA00004141"/>
    </source>
</evidence>
<evidence type="ECO:0000256" key="6">
    <source>
        <dbReference type="ARBA" id="ARBA00023136"/>
    </source>
</evidence>
<dbReference type="GO" id="GO:0008519">
    <property type="term" value="F:ammonium channel activity"/>
    <property type="evidence" value="ECO:0007669"/>
    <property type="project" value="InterPro"/>
</dbReference>
<keyword evidence="6 9" id="KW-0472">Membrane</keyword>
<evidence type="ECO:0000256" key="5">
    <source>
        <dbReference type="ARBA" id="ARBA00022989"/>
    </source>
</evidence>
<evidence type="ECO:0000313" key="12">
    <source>
        <dbReference type="Proteomes" id="UP000318578"/>
    </source>
</evidence>
<gene>
    <name evidence="11" type="ORF">FNH06_03845</name>
</gene>
<comment type="caution">
    <text evidence="11">The sequence shown here is derived from an EMBL/GenBank/DDBJ whole genome shotgun (WGS) entry which is preliminary data.</text>
</comment>
<evidence type="ECO:0000256" key="8">
    <source>
        <dbReference type="SAM" id="MobiDB-lite"/>
    </source>
</evidence>
<dbReference type="Proteomes" id="UP000318578">
    <property type="component" value="Unassembled WGS sequence"/>
</dbReference>
<dbReference type="GO" id="GO:0005886">
    <property type="term" value="C:plasma membrane"/>
    <property type="evidence" value="ECO:0007669"/>
    <property type="project" value="TreeGrafter"/>
</dbReference>
<proteinExistence type="inferred from homology"/>
<dbReference type="InterPro" id="IPR029020">
    <property type="entry name" value="Ammonium/urea_transptr"/>
</dbReference>
<dbReference type="OrthoDB" id="3639868at2"/>
<keyword evidence="12" id="KW-1185">Reference proteome</keyword>
<dbReference type="GO" id="GO:0097272">
    <property type="term" value="P:ammonium homeostasis"/>
    <property type="evidence" value="ECO:0007669"/>
    <property type="project" value="TreeGrafter"/>
</dbReference>
<feature type="transmembrane region" description="Helical" evidence="9">
    <location>
        <begin position="57"/>
        <end position="79"/>
    </location>
</feature>
<dbReference type="InterPro" id="IPR024041">
    <property type="entry name" value="NH4_transpt_AmtB-like_dom"/>
</dbReference>
<dbReference type="EMBL" id="VJZA01000004">
    <property type="protein sequence ID" value="TVT24965.1"/>
    <property type="molecule type" value="Genomic_DNA"/>
</dbReference>
<evidence type="ECO:0000256" key="2">
    <source>
        <dbReference type="ARBA" id="ARBA00005887"/>
    </source>
</evidence>
<feature type="transmembrane region" description="Helical" evidence="9">
    <location>
        <begin position="269"/>
        <end position="294"/>
    </location>
</feature>
<evidence type="ECO:0000256" key="3">
    <source>
        <dbReference type="ARBA" id="ARBA00022448"/>
    </source>
</evidence>
<feature type="region of interest" description="Disordered" evidence="8">
    <location>
        <begin position="447"/>
        <end position="476"/>
    </location>
</feature>
<protein>
    <submittedName>
        <fullName evidence="11">Ammonium transporter</fullName>
    </submittedName>
</protein>
<feature type="transmembrane region" description="Helical" evidence="9">
    <location>
        <begin position="24"/>
        <end position="45"/>
    </location>
</feature>
<dbReference type="PANTHER" id="PTHR11730">
    <property type="entry name" value="AMMONIUM TRANSPORTER"/>
    <property type="match status" value="1"/>
</dbReference>
<evidence type="ECO:0000313" key="11">
    <source>
        <dbReference type="EMBL" id="TVT24965.1"/>
    </source>
</evidence>
<feature type="transmembrane region" description="Helical" evidence="9">
    <location>
        <begin position="399"/>
        <end position="422"/>
    </location>
</feature>
<feature type="transmembrane region" description="Helical" evidence="9">
    <location>
        <begin position="301"/>
        <end position="318"/>
    </location>
</feature>
<evidence type="ECO:0000256" key="7">
    <source>
        <dbReference type="ARBA" id="ARBA00023177"/>
    </source>
</evidence>
<keyword evidence="7" id="KW-0924">Ammonia transport</keyword>
<comment type="subcellular location">
    <subcellularLocation>
        <location evidence="1">Membrane</location>
        <topology evidence="1">Multi-pass membrane protein</topology>
    </subcellularLocation>
</comment>
<dbReference type="Pfam" id="PF00909">
    <property type="entry name" value="Ammonium_transp"/>
    <property type="match status" value="1"/>
</dbReference>
<feature type="transmembrane region" description="Helical" evidence="9">
    <location>
        <begin position="324"/>
        <end position="344"/>
    </location>
</feature>
<dbReference type="AlphaFoldDB" id="A0A558AL28"/>
<keyword evidence="3" id="KW-0813">Transport</keyword>